<sequence>MSSHSGKARALVLTLLMIGSVFGGSIAFAGGAAAGTLSDVTVTPEDNTPGENSNYTVSVVADADLDGSSLTDFDVNTDGDSTIDFSNIGQSAITAVEINDDSYEGSVDGVSTTNDGNTLEISLDGSSQGLSEGDTISVSIGNSSDKVTNPSKGTYEYTVAVSGTSTGSDSVSYSEEETVEGGPIENLDNGNQFDNLQSAINDASSQDTIEVDAEGGPYTGAVTVDKDVTLRSVNGQATITAQTTDRAGTATVLIKTNGAEVHGFEIVSEGEDGSGLASQSLKIADASNVVVADNLLTATNLSADQDGTAQGGLYVDATEDISNITIQGNTVDNSGAGIYVSATDSYSIDNLEIKENTVESVLAQSEFNRSIPGYSGAIEINGYANSSINAQIASILDNNEIETTDPYGVSLDPASVVAGQETTANVTLSGVPDGASVNYALLSGGDQLQKTGSTSSDSFSVTSLFGSGAANYTVAVSPDISATDLNVSNNDGYANVSVTQGNYITDLSTTPETPVYNDTITVSGTLMNSSTGSAATGVTLNFQNGDDSNISVSTTGSQGNFEFSDVTVADAGNYSIVNASNTSLETVSVGSADASVSLSVEETNLKGFENNYTATAASDTGAPLTEWTSGSAGNYLNVTGPFSGTSISSDNIVNGTLLNTATPSGNTSYFHVEPDTGNVTFNATPTTNTSEVTVTLENNESDTAAGYEVQEPANTTDTLDLTGSAELATQESDQALFVTGVPSKIAADGSSQSVSATVVGSDNKAPEEGNALANATVSLTGLGIDVDSQTINDSRNPDGTVDFSVFPSEAGTATLTVEAYSTDEEDYITETVNVTVTGDNYENLTPTSAEVGDNSTVSVQILKDDTPQNNRNVTFTAENDVFNVSEASSAFTTLTIDAAAGEAKFGTSSDRSAEGTRSINTNNGIYAVEGVSFENTGTVDLNVSSPDRTTVNATGAISVTGVDVYDITSDAPNGQLLASQEQTVQFNVTRDGERVNGSDLTSLSSSLSAKQDGDPITVSDVSTINTTDNSDVDTIEANLTVPSADSDVNVSVSVSGQRGEATYGVVAPAVSTNMTGDSFTEATSTGPVNVTITDPRTGDVIPSATLKLTRHNISADISGASGTPNTTSVNENGSAVITVTPDVLGEDPASIEFATKASASAPSFVTAMNVSVGEITTGAPESVAPDTQTSTTFVVRGADGNGLEGRSVSLTGAATAGPKDTDSDGVVDFTFTPNTGTVNINVTNALTSNKVTVDTINARQQVALSLTAHDLPAYEGDSVSFELNRGDVSDVSVKGTLTVYNASDDVVKTTSITGTQSVQFNESGDYTVVASKNSTDSKSFVNASANVTIQGYTNALITADPTTNNTTSTHTVTLPVTADAAGDSLNGIEIDYSAGESATDVSEVGTDNIQTVMVSGDGVMVQEASTSNNGHTLQLSFTGDTQLQQGDVVEIVYDDAQNPASAGDYAVTGSLNYQSDPVNAQSMRLSITNATSAPSDAVYEPDSPAAQYDNDNDGKINRNELTDAAVAFTNQELTRDQITSIALAYTASQS</sequence>
<keyword evidence="3" id="KW-1185">Reference proteome</keyword>
<dbReference type="PROSITE" id="PS50222">
    <property type="entry name" value="EF_HAND_2"/>
    <property type="match status" value="1"/>
</dbReference>
<dbReference type="PROSITE" id="PS00018">
    <property type="entry name" value="EF_HAND_1"/>
    <property type="match status" value="1"/>
</dbReference>
<dbReference type="InterPro" id="IPR002048">
    <property type="entry name" value="EF_hand_dom"/>
</dbReference>
<evidence type="ECO:0000313" key="3">
    <source>
        <dbReference type="Proteomes" id="UP001500837"/>
    </source>
</evidence>
<dbReference type="EMBL" id="BAAABL010000069">
    <property type="protein sequence ID" value="GAA0309213.1"/>
    <property type="molecule type" value="Genomic_DNA"/>
</dbReference>
<evidence type="ECO:0000313" key="2">
    <source>
        <dbReference type="EMBL" id="GAA0309213.1"/>
    </source>
</evidence>
<dbReference type="SUPFAM" id="SSF51126">
    <property type="entry name" value="Pectin lyase-like"/>
    <property type="match status" value="1"/>
</dbReference>
<dbReference type="InterPro" id="IPR011050">
    <property type="entry name" value="Pectin_lyase_fold/virulence"/>
</dbReference>
<reference evidence="2 3" key="1">
    <citation type="journal article" date="2019" name="Int. J. Syst. Evol. Microbiol.">
        <title>The Global Catalogue of Microorganisms (GCM) 10K type strain sequencing project: providing services to taxonomists for standard genome sequencing and annotation.</title>
        <authorList>
            <consortium name="The Broad Institute Genomics Platform"/>
            <consortium name="The Broad Institute Genome Sequencing Center for Infectious Disease"/>
            <person name="Wu L."/>
            <person name="Ma J."/>
        </authorList>
    </citation>
    <scope>NUCLEOTIDE SEQUENCE [LARGE SCALE GENOMIC DNA]</scope>
    <source>
        <strain evidence="2 3">JCM 16330</strain>
    </source>
</reference>
<name>A0AAV3SA30_9EURY</name>
<comment type="caution">
    <text evidence="2">The sequence shown here is derived from an EMBL/GenBank/DDBJ whole genome shotgun (WGS) entry which is preliminary data.</text>
</comment>
<dbReference type="NCBIfam" id="TIGR04207">
    <property type="entry name" value="halo_sig_pep"/>
    <property type="match status" value="1"/>
</dbReference>
<dbReference type="InterPro" id="IPR026452">
    <property type="entry name" value="Surf_glycop_sig_pep"/>
</dbReference>
<dbReference type="InterPro" id="IPR006626">
    <property type="entry name" value="PbH1"/>
</dbReference>
<protein>
    <recommendedName>
        <fullName evidence="1">EF-hand domain-containing protein</fullName>
    </recommendedName>
</protein>
<organism evidence="2 3">
    <name type="scientific">Halarchaeum salinum</name>
    <dbReference type="NCBI Taxonomy" id="489912"/>
    <lineage>
        <taxon>Archaea</taxon>
        <taxon>Methanobacteriati</taxon>
        <taxon>Methanobacteriota</taxon>
        <taxon>Stenosarchaea group</taxon>
        <taxon>Halobacteria</taxon>
        <taxon>Halobacteriales</taxon>
        <taxon>Halobacteriaceae</taxon>
    </lineage>
</organism>
<dbReference type="SMART" id="SM00710">
    <property type="entry name" value="PbH1"/>
    <property type="match status" value="3"/>
</dbReference>
<gene>
    <name evidence="2" type="ORF">GCM10009066_23460</name>
</gene>
<dbReference type="InterPro" id="IPR018247">
    <property type="entry name" value="EF_Hand_1_Ca_BS"/>
</dbReference>
<evidence type="ECO:0000259" key="1">
    <source>
        <dbReference type="PROSITE" id="PS50222"/>
    </source>
</evidence>
<accession>A0AAV3SA30</accession>
<dbReference type="Proteomes" id="UP001500837">
    <property type="component" value="Unassembled WGS sequence"/>
</dbReference>
<dbReference type="GO" id="GO:0005509">
    <property type="term" value="F:calcium ion binding"/>
    <property type="evidence" value="ECO:0007669"/>
    <property type="project" value="InterPro"/>
</dbReference>
<feature type="domain" description="EF-hand" evidence="1">
    <location>
        <begin position="1506"/>
        <end position="1531"/>
    </location>
</feature>
<proteinExistence type="predicted"/>